<dbReference type="CDD" id="cd09111">
    <property type="entry name" value="PLDc_ymdC_like_1"/>
    <property type="match status" value="1"/>
</dbReference>
<feature type="domain" description="PLD phosphodiesterase" evidence="2">
    <location>
        <begin position="408"/>
        <end position="435"/>
    </location>
</feature>
<dbReference type="GO" id="GO:0032049">
    <property type="term" value="P:cardiolipin biosynthetic process"/>
    <property type="evidence" value="ECO:0007669"/>
    <property type="project" value="UniProtKB-ARBA"/>
</dbReference>
<dbReference type="GO" id="GO:0030572">
    <property type="term" value="F:phosphatidyltransferase activity"/>
    <property type="evidence" value="ECO:0007669"/>
    <property type="project" value="UniProtKB-ARBA"/>
</dbReference>
<dbReference type="Proteomes" id="UP000005267">
    <property type="component" value="Chromosome"/>
</dbReference>
<dbReference type="Pfam" id="PF13091">
    <property type="entry name" value="PLDc_2"/>
    <property type="match status" value="2"/>
</dbReference>
<feature type="signal peptide" evidence="1">
    <location>
        <begin position="1"/>
        <end position="29"/>
    </location>
</feature>
<keyword evidence="4" id="KW-1185">Reference proteome</keyword>
<sequence>MNSILSLSRPFFLCVLACLLAGCSLPSLDGRTSSKALSQAQASNTTLGQAILPLVVAHPGKSGIYALADAQEAFAARTLLARAAQKTLDIQYYIWHDDITGTLLLEELRTAANRGVRVRLLLDDNGTAGLDDELAALNNHPNIEIRLFNPFIVRWPKSIGFVTDFMRANRRMHNKSFTADNQATIIGGRNVGDEYFGAGEAVLFADLDVLAIGKAASDVSVDFDRYWESKSSYPVNLILPKVDATILPQLKARAESLIRSPAAAQYTQAIRTSPFISKMLKGNLNFEWADVRMVSDDPAKGLGKATSDSLLIHQLADILGRPTGNVDLISPYFVPTAAGVEVFTKMAHNGVKLRVLTNSLDATDVAAVHAGYAKRRKDLLAAGVELYELRRVSTNDKRNESAGPFGSSGSSLHAKTFAVDHKRVFVGSFNFDPRSTHLNTEMGFVIESPNLALQIEQYFDNEIIKASYEVRLSEAGNVYWLEHRSGNLIRYDSEPETGLLKRAVVWFLSLLPIEWLL</sequence>
<dbReference type="SMART" id="SM00155">
    <property type="entry name" value="PLDc"/>
    <property type="match status" value="2"/>
</dbReference>
<gene>
    <name evidence="3" type="ordered locus">TKWG_25225</name>
</gene>
<dbReference type="InterPro" id="IPR001736">
    <property type="entry name" value="PLipase_D/transphosphatidylase"/>
</dbReference>
<name>I3UHU8_ADVKW</name>
<dbReference type="PROSITE" id="PS50035">
    <property type="entry name" value="PLD"/>
    <property type="match status" value="2"/>
</dbReference>
<dbReference type="AlphaFoldDB" id="I3UHU8"/>
<dbReference type="OrthoDB" id="9814092at2"/>
<dbReference type="HOGENOM" id="CLU_026287_0_0_4"/>
<evidence type="ECO:0000313" key="4">
    <source>
        <dbReference type="Proteomes" id="UP000005267"/>
    </source>
</evidence>
<dbReference type="Gene3D" id="3.30.870.10">
    <property type="entry name" value="Endonuclease Chain A"/>
    <property type="match status" value="2"/>
</dbReference>
<organism evidence="3 4">
    <name type="scientific">Advenella kashmirensis (strain DSM 17095 / LMG 22695 / WT001)</name>
    <name type="common">Tetrathiobacter kashmirensis</name>
    <dbReference type="NCBI Taxonomy" id="1036672"/>
    <lineage>
        <taxon>Bacteria</taxon>
        <taxon>Pseudomonadati</taxon>
        <taxon>Pseudomonadota</taxon>
        <taxon>Betaproteobacteria</taxon>
        <taxon>Burkholderiales</taxon>
        <taxon>Alcaligenaceae</taxon>
    </lineage>
</organism>
<evidence type="ECO:0000259" key="2">
    <source>
        <dbReference type="PROSITE" id="PS50035"/>
    </source>
</evidence>
<dbReference type="STRING" id="1036672.TKWG_25225"/>
<feature type="chain" id="PRO_5003680839" evidence="1">
    <location>
        <begin position="30"/>
        <end position="517"/>
    </location>
</feature>
<proteinExistence type="predicted"/>
<dbReference type="RefSeq" id="WP_014752677.1">
    <property type="nucleotide sequence ID" value="NC_017964.1"/>
</dbReference>
<dbReference type="InterPro" id="IPR025202">
    <property type="entry name" value="PLD-like_dom"/>
</dbReference>
<reference evidence="4" key="2">
    <citation type="journal article" date="2013" name="PLoS ONE">
        <title>Genome implosion elicits host-confinement in Alcaligenaceae: evidence from the comparative genomics of Tetrathiobacter kashmirensis, a pathogen in the making.</title>
        <authorList>
            <person name="Ghosh W."/>
            <person name="Alam M."/>
            <person name="Roy C."/>
            <person name="Pyne P."/>
            <person name="George A."/>
            <person name="Chakraborty R."/>
            <person name="Majumder S."/>
            <person name="Agarwal A."/>
            <person name="Chakraborty S."/>
            <person name="Majumdar S."/>
            <person name="Gupta S.K."/>
        </authorList>
    </citation>
    <scope>NUCLEOTIDE SEQUENCE [LARGE SCALE GENOMIC DNA]</scope>
    <source>
        <strain evidence="4">WT001</strain>
    </source>
</reference>
<reference evidence="3 4" key="1">
    <citation type="journal article" date="2011" name="J. Bacteriol.">
        <title>Whole-genome shotgun sequencing of the sulfur-oxidizing chemoautotroph Tetrathiobacter kashmirensis.</title>
        <authorList>
            <person name="Ghosh W."/>
            <person name="George A."/>
            <person name="Agarwal A."/>
            <person name="Raj P."/>
            <person name="Alam M."/>
            <person name="Pyne P."/>
            <person name="Das Gupta S.K."/>
        </authorList>
    </citation>
    <scope>NUCLEOTIDE SEQUENCE [LARGE SCALE GENOMIC DNA]</scope>
    <source>
        <strain evidence="3 4">WT001</strain>
    </source>
</reference>
<dbReference type="SUPFAM" id="SSF56024">
    <property type="entry name" value="Phospholipase D/nuclease"/>
    <property type="match status" value="2"/>
</dbReference>
<evidence type="ECO:0000256" key="1">
    <source>
        <dbReference type="SAM" id="SignalP"/>
    </source>
</evidence>
<dbReference type="PANTHER" id="PTHR21248:SF12">
    <property type="entry name" value="CARDIOLIPIN SYNTHASE C"/>
    <property type="match status" value="1"/>
</dbReference>
<accession>I3UHU8</accession>
<feature type="domain" description="PLD phosphodiesterase" evidence="2">
    <location>
        <begin position="168"/>
        <end position="195"/>
    </location>
</feature>
<dbReference type="KEGG" id="aka:TKWG_25225"/>
<evidence type="ECO:0000313" key="3">
    <source>
        <dbReference type="EMBL" id="AFK64586.1"/>
    </source>
</evidence>
<protein>
    <submittedName>
        <fullName evidence="3">Phospholipase D</fullName>
    </submittedName>
</protein>
<dbReference type="CDD" id="cd09113">
    <property type="entry name" value="PLDc_ymdC_like_2"/>
    <property type="match status" value="1"/>
</dbReference>
<dbReference type="PANTHER" id="PTHR21248">
    <property type="entry name" value="CARDIOLIPIN SYNTHASE"/>
    <property type="match status" value="1"/>
</dbReference>
<dbReference type="EMBL" id="CP003555">
    <property type="protein sequence ID" value="AFK64586.1"/>
    <property type="molecule type" value="Genomic_DNA"/>
</dbReference>
<keyword evidence="1" id="KW-0732">Signal</keyword>